<evidence type="ECO:0000256" key="9">
    <source>
        <dbReference type="ARBA" id="ARBA00022605"/>
    </source>
</evidence>
<dbReference type="EMBL" id="JADGJW010000225">
    <property type="protein sequence ID" value="KAJ3221524.1"/>
    <property type="molecule type" value="Genomic_DNA"/>
</dbReference>
<evidence type="ECO:0000256" key="15">
    <source>
        <dbReference type="ARBA" id="ARBA00048260"/>
    </source>
</evidence>
<dbReference type="NCBIfam" id="TIGR03443">
    <property type="entry name" value="alpha_am_amid"/>
    <property type="match status" value="1"/>
</dbReference>
<comment type="pathway">
    <text evidence="3">Amino-acid biosynthesis; L-lysine biosynthesis via AAA pathway; L-lysine from L-alpha-aminoadipate (fungal route): step 1/3.</text>
</comment>
<dbReference type="InterPro" id="IPR013120">
    <property type="entry name" value="FAR_NAD-bd"/>
</dbReference>
<dbReference type="InterPro" id="IPR036736">
    <property type="entry name" value="ACP-like_sf"/>
</dbReference>
<accession>A0AAD5U690</accession>
<dbReference type="PROSITE" id="PS00455">
    <property type="entry name" value="AMP_BINDING"/>
    <property type="match status" value="1"/>
</dbReference>
<evidence type="ECO:0000313" key="20">
    <source>
        <dbReference type="Proteomes" id="UP001211065"/>
    </source>
</evidence>
<evidence type="ECO:0000256" key="8">
    <source>
        <dbReference type="ARBA" id="ARBA00022553"/>
    </source>
</evidence>
<keyword evidence="10" id="KW-0521">NADP</keyword>
<dbReference type="InterPro" id="IPR010071">
    <property type="entry name" value="AA_adenyl_dom"/>
</dbReference>
<dbReference type="SUPFAM" id="SSF47336">
    <property type="entry name" value="ACP-like"/>
    <property type="match status" value="1"/>
</dbReference>
<feature type="domain" description="Carrier" evidence="18">
    <location>
        <begin position="860"/>
        <end position="936"/>
    </location>
</feature>
<dbReference type="Proteomes" id="UP001211065">
    <property type="component" value="Unassembled WGS sequence"/>
</dbReference>
<dbReference type="InterPro" id="IPR020845">
    <property type="entry name" value="AMP-binding_CS"/>
</dbReference>
<gene>
    <name evidence="19" type="primary">LYS2</name>
    <name evidence="19" type="ORF">HK099_003436</name>
</gene>
<dbReference type="InterPro" id="IPR000873">
    <property type="entry name" value="AMP-dep_synth/lig_dom"/>
</dbReference>
<evidence type="ECO:0000256" key="11">
    <source>
        <dbReference type="ARBA" id="ARBA00023002"/>
    </source>
</evidence>
<evidence type="ECO:0000256" key="12">
    <source>
        <dbReference type="ARBA" id="ARBA00023154"/>
    </source>
</evidence>
<dbReference type="NCBIfam" id="TIGR01746">
    <property type="entry name" value="Thioester-redct"/>
    <property type="match status" value="1"/>
</dbReference>
<dbReference type="Pfam" id="PF13193">
    <property type="entry name" value="AMP-binding_C"/>
    <property type="match status" value="1"/>
</dbReference>
<dbReference type="Gene3D" id="1.10.1200.10">
    <property type="entry name" value="ACP-like"/>
    <property type="match status" value="1"/>
</dbReference>
<dbReference type="InterPro" id="IPR001242">
    <property type="entry name" value="Condensation_dom"/>
</dbReference>
<evidence type="ECO:0000259" key="18">
    <source>
        <dbReference type="PROSITE" id="PS50075"/>
    </source>
</evidence>
<dbReference type="GO" id="GO:0004043">
    <property type="term" value="F:L-aminoadipate-semialdehyde dehydrogenase [NAD(P)+] activity"/>
    <property type="evidence" value="ECO:0007669"/>
    <property type="project" value="UniProtKB-EC"/>
</dbReference>
<dbReference type="EC" id="1.2.1.31" evidence="6"/>
<dbReference type="Pfam" id="PF00668">
    <property type="entry name" value="Condensation"/>
    <property type="match status" value="1"/>
</dbReference>
<keyword evidence="12" id="KW-0457">Lysine biosynthesis</keyword>
<keyword evidence="20" id="KW-1185">Reference proteome</keyword>
<comment type="catalytic activity">
    <reaction evidence="15">
        <text>(S)-2-amino-6-oxohexanoate + AMP + diphosphate + NADP(+) = L-2-aminoadipate + ATP + NADPH + H(+)</text>
        <dbReference type="Rhea" id="RHEA:46936"/>
        <dbReference type="ChEBI" id="CHEBI:15378"/>
        <dbReference type="ChEBI" id="CHEBI:30616"/>
        <dbReference type="ChEBI" id="CHEBI:33019"/>
        <dbReference type="ChEBI" id="CHEBI:57783"/>
        <dbReference type="ChEBI" id="CHEBI:58321"/>
        <dbReference type="ChEBI" id="CHEBI:58349"/>
        <dbReference type="ChEBI" id="CHEBI:58672"/>
        <dbReference type="ChEBI" id="CHEBI:456215"/>
        <dbReference type="EC" id="1.2.1.95"/>
    </reaction>
</comment>
<evidence type="ECO:0000256" key="7">
    <source>
        <dbReference type="ARBA" id="ARBA00022450"/>
    </source>
</evidence>
<proteinExistence type="inferred from homology"/>
<dbReference type="GO" id="GO:0009085">
    <property type="term" value="P:lysine biosynthetic process"/>
    <property type="evidence" value="ECO:0007669"/>
    <property type="project" value="UniProtKB-KW"/>
</dbReference>
<evidence type="ECO:0000256" key="17">
    <source>
        <dbReference type="ARBA" id="ARBA00049537"/>
    </source>
</evidence>
<comment type="caution">
    <text evidence="19">The sequence shown here is derived from an EMBL/GenBank/DDBJ whole genome shotgun (WGS) entry which is preliminary data.</text>
</comment>
<name>A0AAD5U690_9FUNG</name>
<evidence type="ECO:0000256" key="4">
    <source>
        <dbReference type="ARBA" id="ARBA00006432"/>
    </source>
</evidence>
<comment type="similarity">
    <text evidence="4">Belongs to the ATP-dependent AMP-binding enzyme family.</text>
</comment>
<dbReference type="PANTHER" id="PTHR44845">
    <property type="entry name" value="CARRIER DOMAIN-CONTAINING PROTEIN"/>
    <property type="match status" value="1"/>
</dbReference>
<comment type="cofactor">
    <cofactor evidence="1">
        <name>pantetheine 4'-phosphate</name>
        <dbReference type="ChEBI" id="CHEBI:47942"/>
    </cofactor>
</comment>
<dbReference type="InterPro" id="IPR010080">
    <property type="entry name" value="Thioester_reductase-like_dom"/>
</dbReference>
<dbReference type="InterPro" id="IPR014397">
    <property type="entry name" value="Lys2"/>
</dbReference>
<dbReference type="InterPro" id="IPR025110">
    <property type="entry name" value="AMP-bd_C"/>
</dbReference>
<dbReference type="Pfam" id="PF00550">
    <property type="entry name" value="PP-binding"/>
    <property type="match status" value="1"/>
</dbReference>
<evidence type="ECO:0000313" key="19">
    <source>
        <dbReference type="EMBL" id="KAJ3221524.1"/>
    </source>
</evidence>
<dbReference type="Gene3D" id="3.40.50.12780">
    <property type="entry name" value="N-terminal domain of ligase-like"/>
    <property type="match status" value="1"/>
</dbReference>
<protein>
    <recommendedName>
        <fullName evidence="14">Alpha-aminoadipate reductase</fullName>
        <ecNumber evidence="6">1.2.1.31</ecNumber>
        <ecNumber evidence="5">1.2.1.95</ecNumber>
    </recommendedName>
    <alternativeName>
        <fullName evidence="13">L-aminoadipate-semialdehyde dehydrogenase</fullName>
    </alternativeName>
</protein>
<dbReference type="Gene3D" id="3.40.50.720">
    <property type="entry name" value="NAD(P)-binding Rossmann-like Domain"/>
    <property type="match status" value="1"/>
</dbReference>
<dbReference type="SUPFAM" id="SSF52777">
    <property type="entry name" value="CoA-dependent acyltransferases"/>
    <property type="match status" value="1"/>
</dbReference>
<evidence type="ECO:0000256" key="14">
    <source>
        <dbReference type="ARBA" id="ARBA00032195"/>
    </source>
</evidence>
<keyword evidence="11" id="KW-0560">Oxidoreductase</keyword>
<dbReference type="Pfam" id="PF07993">
    <property type="entry name" value="NAD_binding_4"/>
    <property type="match status" value="1"/>
</dbReference>
<comment type="catalytic activity">
    <reaction evidence="17">
        <text>(S)-2-amino-6-oxohexanoate + NADP(+) + H2O = L-2-aminoadipate + NADPH + 2 H(+)</text>
        <dbReference type="Rhea" id="RHEA:12304"/>
        <dbReference type="ChEBI" id="CHEBI:15377"/>
        <dbReference type="ChEBI" id="CHEBI:15378"/>
        <dbReference type="ChEBI" id="CHEBI:57783"/>
        <dbReference type="ChEBI" id="CHEBI:58321"/>
        <dbReference type="ChEBI" id="CHEBI:58349"/>
        <dbReference type="ChEBI" id="CHEBI:58672"/>
        <dbReference type="EC" id="1.2.1.31"/>
    </reaction>
</comment>
<dbReference type="PROSITE" id="PS50075">
    <property type="entry name" value="CARRIER"/>
    <property type="match status" value="1"/>
</dbReference>
<evidence type="ECO:0000256" key="13">
    <source>
        <dbReference type="ARBA" id="ARBA00031335"/>
    </source>
</evidence>
<dbReference type="PIRSF" id="PIRSF001617">
    <property type="entry name" value="Alpha-AR"/>
    <property type="match status" value="1"/>
</dbReference>
<evidence type="ECO:0000256" key="1">
    <source>
        <dbReference type="ARBA" id="ARBA00001957"/>
    </source>
</evidence>
<dbReference type="Pfam" id="PF00501">
    <property type="entry name" value="AMP-binding"/>
    <property type="match status" value="1"/>
</dbReference>
<dbReference type="NCBIfam" id="TIGR01733">
    <property type="entry name" value="AA-adenyl-dom"/>
    <property type="match status" value="1"/>
</dbReference>
<comment type="function">
    <text evidence="2">Catalyzes the activation of alpha-aminoadipate by ATP-dependent adenylation and the reduction of activated alpha-aminoadipate by NADPH. The activated alpha-aminoadipate is bound to the phosphopantheinyl group of the enzyme itself before it is reduced to (S)-2-amino-6-oxohexanoate.</text>
</comment>
<evidence type="ECO:0000256" key="3">
    <source>
        <dbReference type="ARBA" id="ARBA00004827"/>
    </source>
</evidence>
<dbReference type="Gene3D" id="3.30.300.30">
    <property type="match status" value="1"/>
</dbReference>
<dbReference type="SUPFAM" id="SSF51735">
    <property type="entry name" value="NAD(P)-binding Rossmann-fold domains"/>
    <property type="match status" value="1"/>
</dbReference>
<keyword evidence="9" id="KW-0028">Amino-acid biosynthesis</keyword>
<evidence type="ECO:0000256" key="6">
    <source>
        <dbReference type="ARBA" id="ARBA00013073"/>
    </source>
</evidence>
<dbReference type="Gene3D" id="3.30.559.30">
    <property type="entry name" value="Nonribosomal peptide synthetase, condensation domain"/>
    <property type="match status" value="1"/>
</dbReference>
<dbReference type="PROSITE" id="PS00012">
    <property type="entry name" value="PHOSPHOPANTETHEINE"/>
    <property type="match status" value="1"/>
</dbReference>
<dbReference type="CDD" id="cd05235">
    <property type="entry name" value="SDR_e1"/>
    <property type="match status" value="1"/>
</dbReference>
<dbReference type="EC" id="1.2.1.95" evidence="5"/>
<dbReference type="PANTHER" id="PTHR44845:SF1">
    <property type="entry name" value="L-2-AMINOADIPATE REDUCTASE"/>
    <property type="match status" value="1"/>
</dbReference>
<organism evidence="19 20">
    <name type="scientific">Clydaea vesicula</name>
    <dbReference type="NCBI Taxonomy" id="447962"/>
    <lineage>
        <taxon>Eukaryota</taxon>
        <taxon>Fungi</taxon>
        <taxon>Fungi incertae sedis</taxon>
        <taxon>Chytridiomycota</taxon>
        <taxon>Chytridiomycota incertae sedis</taxon>
        <taxon>Chytridiomycetes</taxon>
        <taxon>Lobulomycetales</taxon>
        <taxon>Lobulomycetaceae</taxon>
        <taxon>Clydaea</taxon>
    </lineage>
</organism>
<dbReference type="InterPro" id="IPR042099">
    <property type="entry name" value="ANL_N_sf"/>
</dbReference>
<dbReference type="InterPro" id="IPR045851">
    <property type="entry name" value="AMP-bd_C_sf"/>
</dbReference>
<dbReference type="InterPro" id="IPR006162">
    <property type="entry name" value="Ppantetheine_attach_site"/>
</dbReference>
<evidence type="ECO:0000256" key="5">
    <source>
        <dbReference type="ARBA" id="ARBA00012913"/>
    </source>
</evidence>
<evidence type="ECO:0000256" key="16">
    <source>
        <dbReference type="ARBA" id="ARBA00048414"/>
    </source>
</evidence>
<reference evidence="19" key="1">
    <citation type="submission" date="2020-05" db="EMBL/GenBank/DDBJ databases">
        <title>Phylogenomic resolution of chytrid fungi.</title>
        <authorList>
            <person name="Stajich J.E."/>
            <person name="Amses K."/>
            <person name="Simmons R."/>
            <person name="Seto K."/>
            <person name="Myers J."/>
            <person name="Bonds A."/>
            <person name="Quandt C.A."/>
            <person name="Barry K."/>
            <person name="Liu P."/>
            <person name="Grigoriev I."/>
            <person name="Longcore J.E."/>
            <person name="James T.Y."/>
        </authorList>
    </citation>
    <scope>NUCLEOTIDE SEQUENCE</scope>
    <source>
        <strain evidence="19">JEL0476</strain>
    </source>
</reference>
<dbReference type="InterPro" id="IPR009081">
    <property type="entry name" value="PP-bd_ACP"/>
</dbReference>
<keyword evidence="8" id="KW-0597">Phosphoprotein</keyword>
<comment type="catalytic activity">
    <reaction evidence="16">
        <text>(S)-2-amino-6-oxohexanoate + NAD(+) + H2O = L-2-aminoadipate + NADH + 2 H(+)</text>
        <dbReference type="Rhea" id="RHEA:12308"/>
        <dbReference type="ChEBI" id="CHEBI:15377"/>
        <dbReference type="ChEBI" id="CHEBI:15378"/>
        <dbReference type="ChEBI" id="CHEBI:57540"/>
        <dbReference type="ChEBI" id="CHEBI:57945"/>
        <dbReference type="ChEBI" id="CHEBI:58321"/>
        <dbReference type="ChEBI" id="CHEBI:58672"/>
        <dbReference type="EC" id="1.2.1.31"/>
    </reaction>
</comment>
<evidence type="ECO:0000256" key="10">
    <source>
        <dbReference type="ARBA" id="ARBA00022857"/>
    </source>
</evidence>
<dbReference type="SUPFAM" id="SSF56801">
    <property type="entry name" value="Acetyl-CoA synthetase-like"/>
    <property type="match status" value="1"/>
</dbReference>
<keyword evidence="7" id="KW-0596">Phosphopantetheine</keyword>
<sequence length="1406" mass="158604">MKTNKDIKLSLWKQLLQNQTELVLPTDYPRPIPHKIVESSIEKDIALSVAKQILNLCIQTDATPFSVLLSAFSVLFSKYTNESDISVGSSSASNNPLVLRFNVEKTDSLLDVIANVLKTEEHALENEIPFADLLSVMFEDKKTSSQNIDLPTSNDDDFQPSLFKVRFFNMTDTDNRTLNDTNSTSNSDLTIFVSQSSTLRRLLPIQIKILYNSVLFSEQRINEMFLQLEQVFSTTAKDLEMSVSKIDLVSAKFKKVIPNPKEDLNWDNFEGSITKFFENNSLKHPEKICVVESDAEVEGKFRKFTYKVINEASNVVAHRLIKSGIQREDVVVLYSYRGVDLVVAVMGVLKAGATFSVIDPAYPPSRQNVYLSVAQPRGVIILKKAGELNLMVREYIKSSLNIICEIPALELHENGSVSGGKIQEWHEDVLKEVENLSQVSTEVENGPDSIGTLSFTSGSTGVPKGIFNYLSALNLNFDTGVRGRHFSLTHFYPWMKQEFKLNETEKFTMLSGIAHDPIQRDIFTPLYLGAELYIPTSEHIGSPGRLAKWMSENKITVTHLTPAMGQLLSANAVDEIPSLKNSFFVGDVLTKRDVSRLQVLAPNCSIINMYGTTETQRAVSYLTIPPVDAHPGFLSQQKDIMPAGKGMKNVQLLVINDAGLMCGVGEVGEIYVRSGGLAEGYLGLEDVTKEKFISNPFNIEGPTISNVGKLLANYKGPRDRMYRTGDLGRYRPDALVECTGRADDQVKIRGFRIELKEIDTHLSQHPQVRENVTLVRRDKLEEKTLCSYFIPLDSNHDIGELLKDIREYLKLKLPSYAVPTVFVPLTRMPLTPNGKIDKNALPFPDTVLVSTRPSSTDSDKNLTTTEKIIKEIWNVLLPHNNDIQPSDNFFDLGGHSVLATRLVFELRKKVACVIPLSVVFKEPTLKFMALEVDKIIQRDSNNLLQKNDDGLLDFERKEETSEEFNYAADLDVLDDKVAFSMDNGLEEFKFMIENDRENIFFVTGVTGFLGAFILRDLLQRYPASKVICHVRANSVEEGLKRIEENGKQHLVWRKEWLENDRISVACGDLSMPRLGLTEEAWDQLSEKVDLIVHNGALVHWVFPYTKLRGPNVLATVEALKLSTTKRFKPLLFVSSTSVLDTAHYSNKIGMMGESGKVLESDDLEGSRTGLHSGYGQTKWVSEKLIMRAQERGVPCTIIRPGYIVGHSFTGVGNTDDFLWRLVKGCIQLGKIPKISNVVNMVPVDYVSAVIVSVAGKKDNLTKKAYHIWHPHSFRFDDLFKEIMLYYPVVPTEYMHWRTSLMEFTFSESDHALYPLLHFVLDDLPTSTRSPELDDQNAKSVCQNDQRIVRSNFLLCSLLWKCPDVKDFIGLYLGYMSKVGFLEKPEWKELPHLSEWDDLKVISRRGQ</sequence>
<dbReference type="InterPro" id="IPR036291">
    <property type="entry name" value="NAD(P)-bd_dom_sf"/>
</dbReference>
<evidence type="ECO:0000256" key="2">
    <source>
        <dbReference type="ARBA" id="ARBA00003499"/>
    </source>
</evidence>